<sequence>MENTPIIHQKRSKNPWNWNRIRLKSFDKLLIIASLLIYNVFVTNASDSVDVLESRYLDVDRNFTSRTTERSDQTIFTSTSADNRSYLKHRDEQSAKNGLWLSNSLSEALSTYVPSSPSNPDSKCTADGLLYKRHLENLTLWAVKMYDASVHFPEGLLTTDTYQLGHFDQCLNVSYNPRRGGVEGKYCLASLLYAPSAALHPAYYDPPAPAYYQDPPPDSSVWDYLKRTLDPRIKYRDEIHFGVCVPASCSREDVEMSLNYSVIRSLHNHSLVGRLRIDKDSCYTKKRSPANSSGFIIMLVIAAALVVLSMLGTLYDYLVVQRRVKTTTHESGDFEKTILSFSMRRNAVELFEPGPNPEFDTLNGGKVITIFFIILGHRVLYTLGSATYNPIYWEEVMISMADMAFMNGTHIVDTFFLSGGFLAFHGLYKELEKTKKFNIFSLIFLRYFRIMPVYAFMIGTYAFVLAYLGNGPLWNLKVGLESANCRENWWLNLLFLNNYIHTEKECLLLSWYIACDMHFFIIGSFLIYYLWKNPKIGEIICIIVLCISIFLPFITTYIGNHDGKLRLYQKLLYNPHLDKEYNSVYIKSYSRSIPYMIGLVLGYITMKLRKSKYKVPSYMLHIGSWLFVLAYAAQIYSLVIYIPGRPYDALENATYAAMLPLTWSIGDGWIGLVQYTTGFGLYNMFFVKKIYTPLSRLVYCVVLIHPAIQLVQSSSNRNPEYLTFPKLLWMTFGDVSLSYFLALIMYILIEAPLRSVVKLWIQGTRKRKRPTITG</sequence>
<dbReference type="EMBL" id="QKKF02016051">
    <property type="protein sequence ID" value="RZF41909.1"/>
    <property type="molecule type" value="Genomic_DNA"/>
</dbReference>
<feature type="transmembrane region" description="Helical" evidence="1">
    <location>
        <begin position="448"/>
        <end position="468"/>
    </location>
</feature>
<feature type="transmembrane region" description="Helical" evidence="1">
    <location>
        <begin position="727"/>
        <end position="749"/>
    </location>
</feature>
<dbReference type="Pfam" id="PF20146">
    <property type="entry name" value="NRF"/>
    <property type="match status" value="1"/>
</dbReference>
<dbReference type="InParanoid" id="A0A482X7N3"/>
<proteinExistence type="predicted"/>
<dbReference type="InterPro" id="IPR006621">
    <property type="entry name" value="Nose-resist-to-fluoxetine_N"/>
</dbReference>
<feature type="transmembrane region" description="Helical" evidence="1">
    <location>
        <begin position="509"/>
        <end position="531"/>
    </location>
</feature>
<feature type="transmembrane region" description="Helical" evidence="1">
    <location>
        <begin position="697"/>
        <end position="715"/>
    </location>
</feature>
<evidence type="ECO:0000256" key="1">
    <source>
        <dbReference type="SAM" id="Phobius"/>
    </source>
</evidence>
<organism evidence="3 4">
    <name type="scientific">Laodelphax striatellus</name>
    <name type="common">Small brown planthopper</name>
    <name type="synonym">Delphax striatella</name>
    <dbReference type="NCBI Taxonomy" id="195883"/>
    <lineage>
        <taxon>Eukaryota</taxon>
        <taxon>Metazoa</taxon>
        <taxon>Ecdysozoa</taxon>
        <taxon>Arthropoda</taxon>
        <taxon>Hexapoda</taxon>
        <taxon>Insecta</taxon>
        <taxon>Pterygota</taxon>
        <taxon>Neoptera</taxon>
        <taxon>Paraneoptera</taxon>
        <taxon>Hemiptera</taxon>
        <taxon>Auchenorrhyncha</taxon>
        <taxon>Fulgoroidea</taxon>
        <taxon>Delphacidae</taxon>
        <taxon>Criomorphinae</taxon>
        <taxon>Laodelphax</taxon>
    </lineage>
</organism>
<dbReference type="AlphaFoldDB" id="A0A482X7N3"/>
<dbReference type="FunCoup" id="A0A482X7N3">
    <property type="interactions" value="6"/>
</dbReference>
<feature type="transmembrane region" description="Helical" evidence="1">
    <location>
        <begin position="618"/>
        <end position="642"/>
    </location>
</feature>
<keyword evidence="4" id="KW-1185">Reference proteome</keyword>
<dbReference type="GO" id="GO:0016747">
    <property type="term" value="F:acyltransferase activity, transferring groups other than amino-acyl groups"/>
    <property type="evidence" value="ECO:0007669"/>
    <property type="project" value="InterPro"/>
</dbReference>
<feature type="domain" description="Nose resistant-to-fluoxetine protein N-terminal" evidence="2">
    <location>
        <begin position="121"/>
        <end position="284"/>
    </location>
</feature>
<feature type="transmembrane region" description="Helical" evidence="1">
    <location>
        <begin position="408"/>
        <end position="428"/>
    </location>
</feature>
<evidence type="ECO:0000313" key="4">
    <source>
        <dbReference type="Proteomes" id="UP000291343"/>
    </source>
</evidence>
<dbReference type="Proteomes" id="UP000291343">
    <property type="component" value="Unassembled WGS sequence"/>
</dbReference>
<dbReference type="OrthoDB" id="10006435at2759"/>
<feature type="transmembrane region" description="Helical" evidence="1">
    <location>
        <begin position="662"/>
        <end position="685"/>
    </location>
</feature>
<reference evidence="3 4" key="1">
    <citation type="journal article" date="2017" name="Gigascience">
        <title>Genome sequence of the small brown planthopper, Laodelphax striatellus.</title>
        <authorList>
            <person name="Zhu J."/>
            <person name="Jiang F."/>
            <person name="Wang X."/>
            <person name="Yang P."/>
            <person name="Bao Y."/>
            <person name="Zhao W."/>
            <person name="Wang W."/>
            <person name="Lu H."/>
            <person name="Wang Q."/>
            <person name="Cui N."/>
            <person name="Li J."/>
            <person name="Chen X."/>
            <person name="Luo L."/>
            <person name="Yu J."/>
            <person name="Kang L."/>
            <person name="Cui F."/>
        </authorList>
    </citation>
    <scope>NUCLEOTIDE SEQUENCE [LARGE SCALE GENOMIC DNA]</scope>
    <source>
        <strain evidence="3">Lst14</strain>
    </source>
</reference>
<keyword evidence="1" id="KW-0812">Transmembrane</keyword>
<keyword evidence="1" id="KW-0472">Membrane</keyword>
<gene>
    <name evidence="3" type="ORF">LSTR_LSTR005677</name>
</gene>
<comment type="caution">
    <text evidence="3">The sequence shown here is derived from an EMBL/GenBank/DDBJ whole genome shotgun (WGS) entry which is preliminary data.</text>
</comment>
<evidence type="ECO:0000313" key="3">
    <source>
        <dbReference type="EMBL" id="RZF41909.1"/>
    </source>
</evidence>
<feature type="transmembrane region" description="Helical" evidence="1">
    <location>
        <begin position="295"/>
        <end position="315"/>
    </location>
</feature>
<dbReference type="PANTHER" id="PTHR11161:SF71">
    <property type="entry name" value="NOSE RESISTANT-TO-FLUOXETINE PROTEIN N-TERMINAL DOMAIN-CONTAINING PROTEIN"/>
    <property type="match status" value="1"/>
</dbReference>
<dbReference type="Pfam" id="PF01757">
    <property type="entry name" value="Acyl_transf_3"/>
    <property type="match status" value="1"/>
</dbReference>
<dbReference type="InterPro" id="IPR002656">
    <property type="entry name" value="Acyl_transf_3_dom"/>
</dbReference>
<name>A0A482X7N3_LAOST</name>
<evidence type="ECO:0000259" key="2">
    <source>
        <dbReference type="SMART" id="SM00703"/>
    </source>
</evidence>
<keyword evidence="1" id="KW-1133">Transmembrane helix</keyword>
<accession>A0A482X7N3</accession>
<feature type="transmembrane region" description="Helical" evidence="1">
    <location>
        <begin position="589"/>
        <end position="606"/>
    </location>
</feature>
<feature type="transmembrane region" description="Helical" evidence="1">
    <location>
        <begin position="538"/>
        <end position="558"/>
    </location>
</feature>
<protein>
    <recommendedName>
        <fullName evidence="2">Nose resistant-to-fluoxetine protein N-terminal domain-containing protein</fullName>
    </recommendedName>
</protein>
<dbReference type="InterPro" id="IPR052728">
    <property type="entry name" value="O2_lipid_transport_reg"/>
</dbReference>
<dbReference type="SMART" id="SM00703">
    <property type="entry name" value="NRF"/>
    <property type="match status" value="1"/>
</dbReference>
<dbReference type="PANTHER" id="PTHR11161">
    <property type="entry name" value="O-ACYLTRANSFERASE"/>
    <property type="match status" value="1"/>
</dbReference>
<feature type="transmembrane region" description="Helical" evidence="1">
    <location>
        <begin position="367"/>
        <end position="388"/>
    </location>
</feature>